<gene>
    <name evidence="2" type="ORF">N7452_008838</name>
</gene>
<evidence type="ECO:0000256" key="1">
    <source>
        <dbReference type="SAM" id="MobiDB-lite"/>
    </source>
</evidence>
<accession>A0A9W9QAK3</accession>
<feature type="compositionally biased region" description="Low complexity" evidence="1">
    <location>
        <begin position="391"/>
        <end position="408"/>
    </location>
</feature>
<evidence type="ECO:0000313" key="3">
    <source>
        <dbReference type="Proteomes" id="UP001147695"/>
    </source>
</evidence>
<protein>
    <submittedName>
        <fullName evidence="2">Uncharacterized protein</fullName>
    </submittedName>
</protein>
<feature type="compositionally biased region" description="Basic and acidic residues" evidence="1">
    <location>
        <begin position="213"/>
        <end position="228"/>
    </location>
</feature>
<feature type="region of interest" description="Disordered" evidence="1">
    <location>
        <begin position="213"/>
        <end position="264"/>
    </location>
</feature>
<reference evidence="2" key="2">
    <citation type="journal article" date="2023" name="IMA Fungus">
        <title>Comparative genomic study of the Penicillium genus elucidates a diverse pangenome and 15 lateral gene transfer events.</title>
        <authorList>
            <person name="Petersen C."/>
            <person name="Sorensen T."/>
            <person name="Nielsen M.R."/>
            <person name="Sondergaard T.E."/>
            <person name="Sorensen J.L."/>
            <person name="Fitzpatrick D.A."/>
            <person name="Frisvad J.C."/>
            <person name="Nielsen K.L."/>
        </authorList>
    </citation>
    <scope>NUCLEOTIDE SEQUENCE</scope>
    <source>
        <strain evidence="2">IBT 35673</strain>
    </source>
</reference>
<dbReference type="AlphaFoldDB" id="A0A9W9QAK3"/>
<dbReference type="Proteomes" id="UP001147695">
    <property type="component" value="Unassembled WGS sequence"/>
</dbReference>
<feature type="region of interest" description="Disordered" evidence="1">
    <location>
        <begin position="391"/>
        <end position="413"/>
    </location>
</feature>
<dbReference type="EMBL" id="JAPZBQ010000005">
    <property type="protein sequence ID" value="KAJ5328448.1"/>
    <property type="molecule type" value="Genomic_DNA"/>
</dbReference>
<organism evidence="2 3">
    <name type="scientific">Penicillium brevicompactum</name>
    <dbReference type="NCBI Taxonomy" id="5074"/>
    <lineage>
        <taxon>Eukaryota</taxon>
        <taxon>Fungi</taxon>
        <taxon>Dikarya</taxon>
        <taxon>Ascomycota</taxon>
        <taxon>Pezizomycotina</taxon>
        <taxon>Eurotiomycetes</taxon>
        <taxon>Eurotiomycetidae</taxon>
        <taxon>Eurotiales</taxon>
        <taxon>Aspergillaceae</taxon>
        <taxon>Penicillium</taxon>
    </lineage>
</organism>
<feature type="compositionally biased region" description="Basic and acidic residues" evidence="1">
    <location>
        <begin position="235"/>
        <end position="257"/>
    </location>
</feature>
<evidence type="ECO:0000313" key="2">
    <source>
        <dbReference type="EMBL" id="KAJ5328448.1"/>
    </source>
</evidence>
<proteinExistence type="predicted"/>
<sequence length="518" mass="58088">MSLRPLGCQSNLYAQLFRRHTILKPLRYPSCSRDTHFKLQWAGRTLHLHEPPALSQRRSFVDLPRSAHTTHSHSNKPRAHKCHHESTENEDIYCAHCGGKTIPKIRKPVDPTDHSLGWHCKPCRQVLNVHGALPNEEQLVLIRRRRLIWESGETKKRSPCRHCGEITAPKSSRKFIDPENPSAGFHCRSCVRHVHQHGSLPSELEIAAFRTRRENRAKSDAGRTKDTTQESAGSSKEETRASRSKSTEPKQSRDPHNCQHCGDLTYSNNKRRLVEPQNPSSGYYCQPCSRSLIKTDALPSTAQIEALRKRRLKRSATAAPPARAMKSPCVHCGMTTAPGGKRRLVDPQKPSSGYYCRGCSSSLKVTNSLPDAKTIAFWKSREKVRQSNIQAALEASASQAQSSQEGSSPTGDQLKSCEHCKADENTVTIRHLATVDRDICTSCLNYFDVSGSLPDPNALSRRHNLRIARARIQADIEAGRPLACGHCKQPRPQFPTGHWKIGGQFFDLVCPRCQRFGH</sequence>
<comment type="caution">
    <text evidence="2">The sequence shown here is derived from an EMBL/GenBank/DDBJ whole genome shotgun (WGS) entry which is preliminary data.</text>
</comment>
<reference evidence="2" key="1">
    <citation type="submission" date="2022-12" db="EMBL/GenBank/DDBJ databases">
        <authorList>
            <person name="Petersen C."/>
        </authorList>
    </citation>
    <scope>NUCLEOTIDE SEQUENCE</scope>
    <source>
        <strain evidence="2">IBT 35673</strain>
    </source>
</reference>
<name>A0A9W9QAK3_PENBR</name>